<evidence type="ECO:0000256" key="1">
    <source>
        <dbReference type="SAM" id="MobiDB-lite"/>
    </source>
</evidence>
<keyword evidence="3" id="KW-1185">Reference proteome</keyword>
<name>A0A843WNV6_COLES</name>
<dbReference type="EMBL" id="NMUH01004347">
    <property type="protein sequence ID" value="MQM09326.1"/>
    <property type="molecule type" value="Genomic_DNA"/>
</dbReference>
<gene>
    <name evidence="2" type="ORF">Taro_042195</name>
</gene>
<evidence type="ECO:0000313" key="3">
    <source>
        <dbReference type="Proteomes" id="UP000652761"/>
    </source>
</evidence>
<dbReference type="AlphaFoldDB" id="A0A843WNV6"/>
<protein>
    <submittedName>
        <fullName evidence="2">Uncharacterized protein</fullName>
    </submittedName>
</protein>
<comment type="caution">
    <text evidence="2">The sequence shown here is derived from an EMBL/GenBank/DDBJ whole genome shotgun (WGS) entry which is preliminary data.</text>
</comment>
<feature type="region of interest" description="Disordered" evidence="1">
    <location>
        <begin position="168"/>
        <end position="187"/>
    </location>
</feature>
<accession>A0A843WNV6</accession>
<feature type="region of interest" description="Disordered" evidence="1">
    <location>
        <begin position="47"/>
        <end position="67"/>
    </location>
</feature>
<sequence length="295" mass="33806">MEQEATIPKPYAKPKRESFSLLLCFNPSSRAKKIYLLSGVEDGSSVVQASTSSEDHQREAWSSSGRPATRDLHRDLCDCIQEKHKDTSAKDQEKHFKWSCVDSHEVPCRQIVHPEQTSYSKLKWSSSCRHMELTCRQIRLHVDSQGSPVDSPSVPGTYMVLETNFEHKKPPYQNPKQNPREKASPCCSASTVRPERRRSIFRVELKTVRPWFKLLCHLRIIKGKLGVLMDDQQKEFFIGICSFTSELLSFRISHASVCVVVIQASLVLDSLMRIQWSSMGQGKSDEHPSYEEMKY</sequence>
<proteinExistence type="predicted"/>
<dbReference type="Proteomes" id="UP000652761">
    <property type="component" value="Unassembled WGS sequence"/>
</dbReference>
<organism evidence="2 3">
    <name type="scientific">Colocasia esculenta</name>
    <name type="common">Wild taro</name>
    <name type="synonym">Arum esculentum</name>
    <dbReference type="NCBI Taxonomy" id="4460"/>
    <lineage>
        <taxon>Eukaryota</taxon>
        <taxon>Viridiplantae</taxon>
        <taxon>Streptophyta</taxon>
        <taxon>Embryophyta</taxon>
        <taxon>Tracheophyta</taxon>
        <taxon>Spermatophyta</taxon>
        <taxon>Magnoliopsida</taxon>
        <taxon>Liliopsida</taxon>
        <taxon>Araceae</taxon>
        <taxon>Aroideae</taxon>
        <taxon>Colocasieae</taxon>
        <taxon>Colocasia</taxon>
    </lineage>
</organism>
<evidence type="ECO:0000313" key="2">
    <source>
        <dbReference type="EMBL" id="MQM09326.1"/>
    </source>
</evidence>
<reference evidence="2" key="1">
    <citation type="submission" date="2017-07" db="EMBL/GenBank/DDBJ databases">
        <title>Taro Niue Genome Assembly and Annotation.</title>
        <authorList>
            <person name="Atibalentja N."/>
            <person name="Keating K."/>
            <person name="Fields C.J."/>
        </authorList>
    </citation>
    <scope>NUCLEOTIDE SEQUENCE</scope>
    <source>
        <strain evidence="2">Niue_2</strain>
        <tissue evidence="2">Leaf</tissue>
    </source>
</reference>